<protein>
    <recommendedName>
        <fullName evidence="4">YeeE/YedE family protein</fullName>
    </recommendedName>
</protein>
<keyword evidence="1" id="KW-1133">Transmembrane helix</keyword>
<dbReference type="Proteomes" id="UP000570514">
    <property type="component" value="Unassembled WGS sequence"/>
</dbReference>
<name>A0A846N2M0_9PROT</name>
<comment type="caution">
    <text evidence="2">The sequence shown here is derived from an EMBL/GenBank/DDBJ whole genome shotgun (WGS) entry which is preliminary data.</text>
</comment>
<dbReference type="RefSeq" id="WP_167083820.1">
    <property type="nucleotide sequence ID" value="NZ_BAAADC010000001.1"/>
</dbReference>
<organism evidence="2 3">
    <name type="scientific">Rhizomicrobium palustre</name>
    <dbReference type="NCBI Taxonomy" id="189966"/>
    <lineage>
        <taxon>Bacteria</taxon>
        <taxon>Pseudomonadati</taxon>
        <taxon>Pseudomonadota</taxon>
        <taxon>Alphaproteobacteria</taxon>
        <taxon>Micropepsales</taxon>
        <taxon>Micropepsaceae</taxon>
        <taxon>Rhizomicrobium</taxon>
    </lineage>
</organism>
<evidence type="ECO:0000313" key="3">
    <source>
        <dbReference type="Proteomes" id="UP000570514"/>
    </source>
</evidence>
<feature type="transmembrane region" description="Helical" evidence="1">
    <location>
        <begin position="112"/>
        <end position="136"/>
    </location>
</feature>
<feature type="transmembrane region" description="Helical" evidence="1">
    <location>
        <begin position="7"/>
        <end position="27"/>
    </location>
</feature>
<dbReference type="EMBL" id="JAASRM010000001">
    <property type="protein sequence ID" value="NIK89759.1"/>
    <property type="molecule type" value="Genomic_DNA"/>
</dbReference>
<keyword evidence="1" id="KW-0472">Membrane</keyword>
<evidence type="ECO:0000313" key="2">
    <source>
        <dbReference type="EMBL" id="NIK89759.1"/>
    </source>
</evidence>
<feature type="transmembrane region" description="Helical" evidence="1">
    <location>
        <begin position="47"/>
        <end position="66"/>
    </location>
</feature>
<evidence type="ECO:0000256" key="1">
    <source>
        <dbReference type="SAM" id="Phobius"/>
    </source>
</evidence>
<feature type="transmembrane region" description="Helical" evidence="1">
    <location>
        <begin position="86"/>
        <end position="106"/>
    </location>
</feature>
<evidence type="ECO:0008006" key="4">
    <source>
        <dbReference type="Google" id="ProtNLM"/>
    </source>
</evidence>
<dbReference type="Pfam" id="PF20398">
    <property type="entry name" value="DUF6691"/>
    <property type="match status" value="1"/>
</dbReference>
<reference evidence="2 3" key="1">
    <citation type="submission" date="2020-03" db="EMBL/GenBank/DDBJ databases">
        <title>Genomic Encyclopedia of Type Strains, Phase IV (KMG-IV): sequencing the most valuable type-strain genomes for metagenomic binning, comparative biology and taxonomic classification.</title>
        <authorList>
            <person name="Goeker M."/>
        </authorList>
    </citation>
    <scope>NUCLEOTIDE SEQUENCE [LARGE SCALE GENOMIC DNA]</scope>
    <source>
        <strain evidence="2 3">DSM 19867</strain>
    </source>
</reference>
<accession>A0A846N2M0</accession>
<dbReference type="InterPro" id="IPR046513">
    <property type="entry name" value="DUF6691"/>
</dbReference>
<proteinExistence type="predicted"/>
<gene>
    <name evidence="2" type="ORF">FHS83_003077</name>
</gene>
<keyword evidence="3" id="KW-1185">Reference proteome</keyword>
<dbReference type="AlphaFoldDB" id="A0A846N2M0"/>
<keyword evidence="1" id="KW-0812">Transmembrane</keyword>
<sequence length="141" mass="14740">MILRHVALVVTAAAFGIIFGLGLILSHMTDPARVAGFLDIAGAWNPALAFVMGGAVVVAAPAFWLARRRRSALLGTRFELPNRFAITWQLVLGAAVFGLGWGLSGICPGPALVLLSSLAPQVLVFVAALIAGIVLADQLKR</sequence>